<dbReference type="EMBL" id="CM029044">
    <property type="protein sequence ID" value="KAG2604458.1"/>
    <property type="molecule type" value="Genomic_DNA"/>
</dbReference>
<evidence type="ECO:0000256" key="1">
    <source>
        <dbReference type="SAM" id="MobiDB-lite"/>
    </source>
</evidence>
<name>A0A8T0T451_PANVG</name>
<gene>
    <name evidence="2" type="ORF">PVAP13_4NG064829</name>
</gene>
<organism evidence="2 3">
    <name type="scientific">Panicum virgatum</name>
    <name type="common">Blackwell switchgrass</name>
    <dbReference type="NCBI Taxonomy" id="38727"/>
    <lineage>
        <taxon>Eukaryota</taxon>
        <taxon>Viridiplantae</taxon>
        <taxon>Streptophyta</taxon>
        <taxon>Embryophyta</taxon>
        <taxon>Tracheophyta</taxon>
        <taxon>Spermatophyta</taxon>
        <taxon>Magnoliopsida</taxon>
        <taxon>Liliopsida</taxon>
        <taxon>Poales</taxon>
        <taxon>Poaceae</taxon>
        <taxon>PACMAD clade</taxon>
        <taxon>Panicoideae</taxon>
        <taxon>Panicodae</taxon>
        <taxon>Paniceae</taxon>
        <taxon>Panicinae</taxon>
        <taxon>Panicum</taxon>
        <taxon>Panicum sect. Hiantes</taxon>
    </lineage>
</organism>
<reference evidence="2" key="1">
    <citation type="submission" date="2020-05" db="EMBL/GenBank/DDBJ databases">
        <title>WGS assembly of Panicum virgatum.</title>
        <authorList>
            <person name="Lovell J.T."/>
            <person name="Jenkins J."/>
            <person name="Shu S."/>
            <person name="Juenger T.E."/>
            <person name="Schmutz J."/>
        </authorList>
    </citation>
    <scope>NUCLEOTIDE SEQUENCE</scope>
    <source>
        <strain evidence="2">AP13</strain>
    </source>
</reference>
<evidence type="ECO:0000313" key="2">
    <source>
        <dbReference type="EMBL" id="KAG2604458.1"/>
    </source>
</evidence>
<proteinExistence type="predicted"/>
<keyword evidence="3" id="KW-1185">Reference proteome</keyword>
<accession>A0A8T0T451</accession>
<protein>
    <submittedName>
        <fullName evidence="2">Uncharacterized protein</fullName>
    </submittedName>
</protein>
<dbReference type="Proteomes" id="UP000823388">
    <property type="component" value="Chromosome 4N"/>
</dbReference>
<evidence type="ECO:0000313" key="3">
    <source>
        <dbReference type="Proteomes" id="UP000823388"/>
    </source>
</evidence>
<dbReference type="AlphaFoldDB" id="A0A8T0T451"/>
<feature type="region of interest" description="Disordered" evidence="1">
    <location>
        <begin position="1"/>
        <end position="20"/>
    </location>
</feature>
<sequence length="153" mass="17613">MNTGGDAHATAMDDDTKPPFSMEQFLDEMKEAGGFLVDRETRERFHKLLADVEDACARMDWLRALFDVDEVTVAPPRRPRPVLVSDLVAARRLWQERMLDEVAAELDTLTRDYIAMAKHIAAVRERTPPAEEDETIDNDDVQQLNWMLLRCRI</sequence>
<comment type="caution">
    <text evidence="2">The sequence shown here is derived from an EMBL/GenBank/DDBJ whole genome shotgun (WGS) entry which is preliminary data.</text>
</comment>